<evidence type="ECO:0000313" key="2">
    <source>
        <dbReference type="Proteomes" id="UP000036196"/>
    </source>
</evidence>
<evidence type="ECO:0000313" key="1">
    <source>
        <dbReference type="EMBL" id="KMK12180.1"/>
    </source>
</evidence>
<organism evidence="1 2">
    <name type="scientific">Pluralibacter gergoviae</name>
    <name type="common">Enterobacter gergoviae</name>
    <dbReference type="NCBI Taxonomy" id="61647"/>
    <lineage>
        <taxon>Bacteria</taxon>
        <taxon>Pseudomonadati</taxon>
        <taxon>Pseudomonadota</taxon>
        <taxon>Gammaproteobacteria</taxon>
        <taxon>Enterobacterales</taxon>
        <taxon>Enterobacteriaceae</taxon>
        <taxon>Pluralibacter</taxon>
    </lineage>
</organism>
<reference evidence="1 2" key="1">
    <citation type="submission" date="2015-05" db="EMBL/GenBank/DDBJ databases">
        <title>Genome sequences of Pluralibacter gergoviae.</title>
        <authorList>
            <person name="Greninger A.L."/>
            <person name="Miller S."/>
        </authorList>
    </citation>
    <scope>NUCLEOTIDE SEQUENCE [LARGE SCALE GENOMIC DNA]</scope>
    <source>
        <strain evidence="1 2">JS81F13</strain>
    </source>
</reference>
<keyword evidence="2" id="KW-1185">Reference proteome</keyword>
<gene>
    <name evidence="1" type="ORF">ABW06_17500</name>
</gene>
<name>A0A0J5M5B2_PLUGE</name>
<accession>A0A0J5M5B2</accession>
<dbReference type="Proteomes" id="UP000036196">
    <property type="component" value="Unassembled WGS sequence"/>
</dbReference>
<sequence length="74" mass="8313">MGKKMEDVISTLNPEHCRERGQKHPGAFDATVQPRILQAVAAIRAAKERLHMSELHLQMQQERFAASMQAKSDG</sequence>
<dbReference type="AlphaFoldDB" id="A0A0J5M5B2"/>
<comment type="caution">
    <text evidence="1">The sequence shown here is derived from an EMBL/GenBank/DDBJ whole genome shotgun (WGS) entry which is preliminary data.</text>
</comment>
<proteinExistence type="predicted"/>
<protein>
    <submittedName>
        <fullName evidence="1">Uncharacterized protein</fullName>
    </submittedName>
</protein>
<dbReference type="PATRIC" id="fig|61647.14.peg.1439"/>
<dbReference type="EMBL" id="LDZF01000020">
    <property type="protein sequence ID" value="KMK12180.1"/>
    <property type="molecule type" value="Genomic_DNA"/>
</dbReference>